<dbReference type="PANTHER" id="PTHR30328:SF54">
    <property type="entry name" value="HTH-TYPE TRANSCRIPTIONAL REPRESSOR SCO4008"/>
    <property type="match status" value="1"/>
</dbReference>
<dbReference type="PRINTS" id="PR00455">
    <property type="entry name" value="HTHTETR"/>
</dbReference>
<name>A0A7X5ZGF6_9MYCO</name>
<feature type="domain" description="HTH tetR-type" evidence="3">
    <location>
        <begin position="5"/>
        <end position="65"/>
    </location>
</feature>
<dbReference type="InterPro" id="IPR009057">
    <property type="entry name" value="Homeodomain-like_sf"/>
</dbReference>
<dbReference type="PANTHER" id="PTHR30328">
    <property type="entry name" value="TRANSCRIPTIONAL REPRESSOR"/>
    <property type="match status" value="1"/>
</dbReference>
<comment type="caution">
    <text evidence="4">The sequence shown here is derived from an EMBL/GenBank/DDBJ whole genome shotgun (WGS) entry which is preliminary data.</text>
</comment>
<dbReference type="AlphaFoldDB" id="A0A7X5ZGF6"/>
<dbReference type="RefSeq" id="WP_167165115.1">
    <property type="nucleotide sequence ID" value="NZ_JAANOW010000005.1"/>
</dbReference>
<evidence type="ECO:0000313" key="4">
    <source>
        <dbReference type="EMBL" id="NIH99239.1"/>
    </source>
</evidence>
<dbReference type="Pfam" id="PF17926">
    <property type="entry name" value="TetR_C_21"/>
    <property type="match status" value="1"/>
</dbReference>
<dbReference type="GO" id="GO:0006355">
    <property type="term" value="P:regulation of DNA-templated transcription"/>
    <property type="evidence" value="ECO:0007669"/>
    <property type="project" value="UniProtKB-ARBA"/>
</dbReference>
<dbReference type="Proteomes" id="UP000547444">
    <property type="component" value="Unassembled WGS sequence"/>
</dbReference>
<accession>A0A7X5ZGF6</accession>
<dbReference type="Gene3D" id="1.10.357.10">
    <property type="entry name" value="Tetracycline Repressor, domain 2"/>
    <property type="match status" value="1"/>
</dbReference>
<evidence type="ECO:0000256" key="1">
    <source>
        <dbReference type="ARBA" id="ARBA00023125"/>
    </source>
</evidence>
<dbReference type="Pfam" id="PF00440">
    <property type="entry name" value="TetR_N"/>
    <property type="match status" value="1"/>
</dbReference>
<dbReference type="PROSITE" id="PS50977">
    <property type="entry name" value="HTH_TETR_2"/>
    <property type="match status" value="1"/>
</dbReference>
<keyword evidence="1 2" id="KW-0238">DNA-binding</keyword>
<dbReference type="SUPFAM" id="SSF48498">
    <property type="entry name" value="Tetracyclin repressor-like, C-terminal domain"/>
    <property type="match status" value="1"/>
</dbReference>
<dbReference type="InterPro" id="IPR001647">
    <property type="entry name" value="HTH_TetR"/>
</dbReference>
<evidence type="ECO:0000313" key="5">
    <source>
        <dbReference type="Proteomes" id="UP000547444"/>
    </source>
</evidence>
<dbReference type="InterPro" id="IPR050109">
    <property type="entry name" value="HTH-type_TetR-like_transc_reg"/>
</dbReference>
<evidence type="ECO:0000259" key="3">
    <source>
        <dbReference type="PROSITE" id="PS50977"/>
    </source>
</evidence>
<sequence length="195" mass="21233">MRSTAELRDVIIDAARAEFARYGLAGARIDRIAKSANASKERLYAHFGDKEALFRQVVAADSAEFFSAIAVRPDAVAEFAGDLYDLAASKPEHLRMITWARLEGVPLEEPELDGRKIRERDTASIIAAQAAGHVDRRWEPHQLLIMMFGIGMAWAAWPEVGPVDADTHATSRAAAVEAAARIVAPQETAGHTDVS</sequence>
<reference evidence="4 5" key="1">
    <citation type="submission" date="2020-03" db="EMBL/GenBank/DDBJ databases">
        <title>Sequencing the genomes of 1000 actinobacteria strains.</title>
        <authorList>
            <person name="Klenk H.-P."/>
        </authorList>
    </citation>
    <scope>NUCLEOTIDE SEQUENCE [LARGE SCALE GENOMIC DNA]</scope>
    <source>
        <strain evidence="4 5">DSM 44556</strain>
    </source>
</reference>
<organism evidence="4 5">
    <name type="scientific">Mycolicibacterium fluoranthenivorans</name>
    <dbReference type="NCBI Taxonomy" id="258505"/>
    <lineage>
        <taxon>Bacteria</taxon>
        <taxon>Bacillati</taxon>
        <taxon>Actinomycetota</taxon>
        <taxon>Actinomycetes</taxon>
        <taxon>Mycobacteriales</taxon>
        <taxon>Mycobacteriaceae</taxon>
        <taxon>Mycolicibacterium</taxon>
    </lineage>
</organism>
<dbReference type="InterPro" id="IPR036271">
    <property type="entry name" value="Tet_transcr_reg_TetR-rel_C_sf"/>
</dbReference>
<gene>
    <name evidence="4" type="ORF">FHU31_006263</name>
</gene>
<dbReference type="GO" id="GO:0003677">
    <property type="term" value="F:DNA binding"/>
    <property type="evidence" value="ECO:0007669"/>
    <property type="project" value="UniProtKB-UniRule"/>
</dbReference>
<keyword evidence="5" id="KW-1185">Reference proteome</keyword>
<evidence type="ECO:0000256" key="2">
    <source>
        <dbReference type="PROSITE-ProRule" id="PRU00335"/>
    </source>
</evidence>
<dbReference type="InterPro" id="IPR041467">
    <property type="entry name" value="Sco4008_C"/>
</dbReference>
<proteinExistence type="predicted"/>
<protein>
    <submittedName>
        <fullName evidence="4">AcrR family transcriptional regulator</fullName>
    </submittedName>
</protein>
<dbReference type="EMBL" id="JAANOW010000005">
    <property type="protein sequence ID" value="NIH99239.1"/>
    <property type="molecule type" value="Genomic_DNA"/>
</dbReference>
<dbReference type="SUPFAM" id="SSF46689">
    <property type="entry name" value="Homeodomain-like"/>
    <property type="match status" value="1"/>
</dbReference>
<feature type="DNA-binding region" description="H-T-H motif" evidence="2">
    <location>
        <begin position="28"/>
        <end position="47"/>
    </location>
</feature>